<feature type="domain" description="Putative Flp pilus-assembly TadG-like N-terminal" evidence="1">
    <location>
        <begin position="14"/>
        <end position="60"/>
    </location>
</feature>
<dbReference type="EMBL" id="JBHSFZ010000064">
    <property type="protein sequence ID" value="MFC4596284.1"/>
    <property type="molecule type" value="Genomic_DNA"/>
</dbReference>
<evidence type="ECO:0000313" key="3">
    <source>
        <dbReference type="Proteomes" id="UP001595957"/>
    </source>
</evidence>
<protein>
    <submittedName>
        <fullName evidence="2">Pilus assembly protein TadG-related protein</fullName>
    </submittedName>
</protein>
<evidence type="ECO:0000313" key="2">
    <source>
        <dbReference type="EMBL" id="MFC4596284.1"/>
    </source>
</evidence>
<gene>
    <name evidence="2" type="ORF">ACFO3E_19220</name>
</gene>
<proteinExistence type="predicted"/>
<evidence type="ECO:0000259" key="1">
    <source>
        <dbReference type="Pfam" id="PF13400"/>
    </source>
</evidence>
<name>A0ABV9F525_9SPHN</name>
<keyword evidence="3" id="KW-1185">Reference proteome</keyword>
<dbReference type="Proteomes" id="UP001595957">
    <property type="component" value="Unassembled WGS sequence"/>
</dbReference>
<dbReference type="InterPro" id="IPR028087">
    <property type="entry name" value="Tad_N"/>
</dbReference>
<comment type="caution">
    <text evidence="2">The sequence shown here is derived from an EMBL/GenBank/DDBJ whole genome shotgun (WGS) entry which is preliminary data.</text>
</comment>
<organism evidence="2 3">
    <name type="scientific">Sphingobium tyrosinilyticum</name>
    <dbReference type="NCBI Taxonomy" id="2715436"/>
    <lineage>
        <taxon>Bacteria</taxon>
        <taxon>Pseudomonadati</taxon>
        <taxon>Pseudomonadota</taxon>
        <taxon>Alphaproteobacteria</taxon>
        <taxon>Sphingomonadales</taxon>
        <taxon>Sphingomonadaceae</taxon>
        <taxon>Sphingobium</taxon>
    </lineage>
</organism>
<accession>A0ABV9F525</accession>
<dbReference type="Pfam" id="PF13400">
    <property type="entry name" value="Tad"/>
    <property type="match status" value="1"/>
</dbReference>
<dbReference type="RefSeq" id="WP_380807195.1">
    <property type="nucleotide sequence ID" value="NZ_JBHSFZ010000064.1"/>
</dbReference>
<sequence length="518" mass="53943">MSARRNSLLRSTSGAVAPTVALSLFGLIAAGGIAFDYARMASLDSELQTAADQAALAAATQLDGKSNARTRATNAVNNLIQNDARFANDKCGAAIKVGGTVPTGCDSSGALTFYQDKAKTTLATTDQDANFVEVKVNSRTAYFALTPIVRTFSSGALSAKAFAGVGSAICKVPPVMICNPSEPDTNADENLAFNVSRGVGLKLITGNADAAGNFGWLEATFKNGANGLAAALGYDTIQTDCQAMDGITTKTGMSTSVLDSLNTRFDVYANGSICPSQYGGTCSPSTNTRKDLTCSSDNGSTCKNGFDVSDNPYRPTTAAVMTGSYPDIMGYPRDLCHAVPQGSQTCGIVGSGTWDRDAYFKVNYGWDAATWPGATSLGATPSRYDVYNWEVAHPSVVVGGVAKGIGVAQPAGSKYAFGSPANGVAGITPSSAGVDRRRISVAVLNCHALKLHGKTSGIDPVKWLDVFLVEPSIDRKIGGTKWTEKKEVYVEVIADTGSGLNGASNPQVIERSVPYLIE</sequence>
<reference evidence="3" key="1">
    <citation type="journal article" date="2019" name="Int. J. Syst. Evol. Microbiol.">
        <title>The Global Catalogue of Microorganisms (GCM) 10K type strain sequencing project: providing services to taxonomists for standard genome sequencing and annotation.</title>
        <authorList>
            <consortium name="The Broad Institute Genomics Platform"/>
            <consortium name="The Broad Institute Genome Sequencing Center for Infectious Disease"/>
            <person name="Wu L."/>
            <person name="Ma J."/>
        </authorList>
    </citation>
    <scope>NUCLEOTIDE SEQUENCE [LARGE SCALE GENOMIC DNA]</scope>
    <source>
        <strain evidence="3">NBRC 103632</strain>
    </source>
</reference>